<organism evidence="1 2">
    <name type="scientific">Pseudomonas putida</name>
    <name type="common">Arthrobacter siderocapsulatus</name>
    <dbReference type="NCBI Taxonomy" id="303"/>
    <lineage>
        <taxon>Bacteria</taxon>
        <taxon>Pseudomonadati</taxon>
        <taxon>Pseudomonadota</taxon>
        <taxon>Gammaproteobacteria</taxon>
        <taxon>Pseudomonadales</taxon>
        <taxon>Pseudomonadaceae</taxon>
        <taxon>Pseudomonas</taxon>
    </lineage>
</organism>
<accession>A0A2Z4RF05</accession>
<reference evidence="1 2" key="1">
    <citation type="submission" date="2018-05" db="EMBL/GenBank/DDBJ databases">
        <title>Whole genome sequence of Pseudomonas putida JBC17.</title>
        <authorList>
            <person name="Lee Y.H."/>
            <person name="David K."/>
        </authorList>
    </citation>
    <scope>NUCLEOTIDE SEQUENCE [LARGE SCALE GENOMIC DNA]</scope>
    <source>
        <strain evidence="1 2">JBC17</strain>
    </source>
</reference>
<dbReference type="OrthoDB" id="6760453at2"/>
<sequence>MLSISRNFFIPTDPFKLIKTTPHDGTQPRLFVEQNKILYSLEKTHNTSGPKLELKIPTNLEIESFGKTSFNFIQYNPTEILKNPGLVLTSLAQYTYNSSPSNRFPSLEGLSEIERSQYKQIANMPTTEALRRNLLSLVDEDIRDPFSTIINEWVTFGVSVSEIDVRIFKAFSTYFDAAMDAHAIKKGDYTKLDFAAQNIQALITDPRCIEANLTSLQIFKAAFQLGAIPAVSNLRLMINLAGEAYSKFREWLIHFDNSNYDAEFKLITTWVLGTCLANEEQCLAAFPYDTSQSIRFTKSEAATKFPTLEDLENEFRGIPGASYIVIQNPNNDTPLETGIRTEMIAHHRSANSKDGQEKGESRGSRLMTFHGLDRCKPFLTGAELKQANHLTPLQNFVLGGFRNVNPEKFMEYMKAEKQPLNEQIRGLIGNRRVIPLEKLTVARFNGTDTTVINKPLFNKQMGTYENLPEIIELIPNLADESNWQKETILKMVPMLMNYDQNAELKPDCSENEAFPARTQLRERTNEAFFRPLERDLSQVRFDTEQQLLLPLEKIVDIAQHIHDFYSHYTTRLKDIQQDHPMTGLFESRAALAKEYTEQFRSRATLPETHQTLTLFTYYMLDDLDLASQTLSNSKIKIDDVALESIKKEKTSVLQHFITHRILSDRNKD</sequence>
<dbReference type="EMBL" id="CP029693">
    <property type="protein sequence ID" value="AWY39546.1"/>
    <property type="molecule type" value="Genomic_DNA"/>
</dbReference>
<protein>
    <submittedName>
        <fullName evidence="1">Uncharacterized protein</fullName>
    </submittedName>
</protein>
<gene>
    <name evidence="1" type="ORF">DKY63_06360</name>
</gene>
<proteinExistence type="predicted"/>
<dbReference type="Proteomes" id="UP000250299">
    <property type="component" value="Chromosome"/>
</dbReference>
<dbReference type="RefSeq" id="WP_110963319.1">
    <property type="nucleotide sequence ID" value="NZ_CP029693.1"/>
</dbReference>
<evidence type="ECO:0000313" key="2">
    <source>
        <dbReference type="Proteomes" id="UP000250299"/>
    </source>
</evidence>
<name>A0A2Z4RF05_PSEPU</name>
<evidence type="ECO:0000313" key="1">
    <source>
        <dbReference type="EMBL" id="AWY39546.1"/>
    </source>
</evidence>
<dbReference type="AlphaFoldDB" id="A0A2Z4RF05"/>